<organism evidence="1 2">
    <name type="scientific">Reichenbachiella ulvae</name>
    <dbReference type="NCBI Taxonomy" id="2980104"/>
    <lineage>
        <taxon>Bacteria</taxon>
        <taxon>Pseudomonadati</taxon>
        <taxon>Bacteroidota</taxon>
        <taxon>Cytophagia</taxon>
        <taxon>Cytophagales</taxon>
        <taxon>Reichenbachiellaceae</taxon>
        <taxon>Reichenbachiella</taxon>
    </lineage>
</organism>
<evidence type="ECO:0000313" key="1">
    <source>
        <dbReference type="EMBL" id="MCV9387551.1"/>
    </source>
</evidence>
<name>A0ABT3CV33_9BACT</name>
<dbReference type="RefSeq" id="WP_264138372.1">
    <property type="nucleotide sequence ID" value="NZ_JAOYOD010000001.1"/>
</dbReference>
<reference evidence="1 2" key="1">
    <citation type="submission" date="2022-10" db="EMBL/GenBank/DDBJ databases">
        <title>Comparative genomics and taxonomic characterization of three novel marine species of genus Reichenbachiella exhibiting antioxidant and polysaccharide degradation activities.</title>
        <authorList>
            <person name="Muhammad N."/>
            <person name="Lee Y.-J."/>
            <person name="Ko J."/>
            <person name="Kim S.-G."/>
        </authorList>
    </citation>
    <scope>NUCLEOTIDE SEQUENCE [LARGE SCALE GENOMIC DNA]</scope>
    <source>
        <strain evidence="1 2">ABR2-5</strain>
    </source>
</reference>
<sequence length="89" mass="10555">MEKQQKETQANNPLHGVKLVDILEHLVAVYDWSELGHRINIRCFKYNPNIKSSLAFLRKTPWAREKVEQLYLKSLKKKAPSIKNRLKKR</sequence>
<evidence type="ECO:0000313" key="2">
    <source>
        <dbReference type="Proteomes" id="UP001300692"/>
    </source>
</evidence>
<dbReference type="EMBL" id="JAOYOD010000001">
    <property type="protein sequence ID" value="MCV9387551.1"/>
    <property type="molecule type" value="Genomic_DNA"/>
</dbReference>
<protein>
    <submittedName>
        <fullName evidence="1">VF530 family protein</fullName>
    </submittedName>
</protein>
<dbReference type="Proteomes" id="UP001300692">
    <property type="component" value="Unassembled WGS sequence"/>
</dbReference>
<proteinExistence type="predicted"/>
<dbReference type="Gene3D" id="1.10.720.30">
    <property type="entry name" value="SAP domain"/>
    <property type="match status" value="1"/>
</dbReference>
<accession>A0ABT3CV33</accession>
<gene>
    <name evidence="1" type="ORF">N7U62_12800</name>
</gene>
<dbReference type="InterPro" id="IPR018668">
    <property type="entry name" value="DNA-binding_VF530-like"/>
</dbReference>
<dbReference type="InterPro" id="IPR036361">
    <property type="entry name" value="SAP_dom_sf"/>
</dbReference>
<comment type="caution">
    <text evidence="1">The sequence shown here is derived from an EMBL/GenBank/DDBJ whole genome shotgun (WGS) entry which is preliminary data.</text>
</comment>
<dbReference type="Pfam" id="PF09905">
    <property type="entry name" value="VF530"/>
    <property type="match status" value="1"/>
</dbReference>
<keyword evidence="2" id="KW-1185">Reference proteome</keyword>